<dbReference type="UniPathway" id="UPA00394">
    <property type="reaction ID" value="UER00652"/>
</dbReference>
<dbReference type="RefSeq" id="WP_006002849.1">
    <property type="nucleotide sequence ID" value="NZ_BAET01000006.1"/>
</dbReference>
<keyword evidence="8" id="KW-0560">Oxidoreductase</keyword>
<gene>
    <name evidence="8" type="ORF">GPUN_0378</name>
</gene>
<dbReference type="GO" id="GO:0000255">
    <property type="term" value="P:allantoin metabolic process"/>
    <property type="evidence" value="ECO:0007669"/>
    <property type="project" value="InterPro"/>
</dbReference>
<evidence type="ECO:0000313" key="8">
    <source>
        <dbReference type="EMBL" id="GAB54525.1"/>
    </source>
</evidence>
<dbReference type="GO" id="GO:0051997">
    <property type="term" value="F:2-oxo-4-hydroxy-4-carboxy-5-ureidoimidazoline decarboxylase activity"/>
    <property type="evidence" value="ECO:0007669"/>
    <property type="project" value="UniProtKB-EC"/>
</dbReference>
<proteinExistence type="predicted"/>
<dbReference type="STRING" id="56804.BAE46_12890"/>
<dbReference type="SUPFAM" id="SSF158694">
    <property type="entry name" value="UraD-Like"/>
    <property type="match status" value="1"/>
</dbReference>
<dbReference type="InterPro" id="IPR017580">
    <property type="entry name" value="OHCU_decarboxylase-1"/>
</dbReference>
<keyword evidence="9" id="KW-1185">Reference proteome</keyword>
<dbReference type="eggNOG" id="COG3195">
    <property type="taxonomic scope" value="Bacteria"/>
</dbReference>
<protein>
    <recommendedName>
        <fullName evidence="3">2-oxo-4-hydroxy-4-carboxy-5-ureidoimidazoline decarboxylase</fullName>
        <ecNumber evidence="3">4.1.1.97</ecNumber>
    </recommendedName>
</protein>
<comment type="caution">
    <text evidence="8">The sequence shown here is derived from an EMBL/GenBank/DDBJ whole genome shotgun (WGS) entry which is preliminary data.</text>
</comment>
<sequence length="177" mass="19898">MTDKIDIHTLNNATQAEFIETLAEIYEHSSWIPEKVWHSRPFLSVDNLHQAMLKIVENASIEEKLTLLRAHPQLAGKEAKSGSLTTASTQEQSSANLNALSKKEMDEITSLNQQYIDTHGFPFIIAVKNHDKAGIFNEFRKRINKPYSEEVYSAILQVGLIATFRLAGILKGYEPSA</sequence>
<dbReference type="InterPro" id="IPR018020">
    <property type="entry name" value="OHCU_decarboxylase"/>
</dbReference>
<dbReference type="NCBIfam" id="TIGR03164">
    <property type="entry name" value="UHCUDC"/>
    <property type="match status" value="1"/>
</dbReference>
<comment type="catalytic activity">
    <reaction evidence="1">
        <text>5-hydroxy-2-oxo-4-ureido-2,5-dihydro-1H-imidazole-5-carboxylate + H(+) = (S)-allantoin + CO2</text>
        <dbReference type="Rhea" id="RHEA:26301"/>
        <dbReference type="ChEBI" id="CHEBI:15378"/>
        <dbReference type="ChEBI" id="CHEBI:15678"/>
        <dbReference type="ChEBI" id="CHEBI:16526"/>
        <dbReference type="ChEBI" id="CHEBI:58639"/>
        <dbReference type="EC" id="4.1.1.97"/>
    </reaction>
</comment>
<organism evidence="8 9">
    <name type="scientific">Glaciecola punicea ACAM 611</name>
    <dbReference type="NCBI Taxonomy" id="1121923"/>
    <lineage>
        <taxon>Bacteria</taxon>
        <taxon>Pseudomonadati</taxon>
        <taxon>Pseudomonadota</taxon>
        <taxon>Gammaproteobacteria</taxon>
        <taxon>Alteromonadales</taxon>
        <taxon>Alteromonadaceae</taxon>
        <taxon>Glaciecola</taxon>
    </lineage>
</organism>
<evidence type="ECO:0000256" key="6">
    <source>
        <dbReference type="ARBA" id="ARBA00023239"/>
    </source>
</evidence>
<dbReference type="Gene3D" id="1.10.3330.10">
    <property type="entry name" value="Oxo-4-hydroxy-4-carboxy-5-ureidoimidazoline decarboxylase"/>
    <property type="match status" value="1"/>
</dbReference>
<reference evidence="8 9" key="2">
    <citation type="journal article" date="2017" name="Antonie Van Leeuwenhoek">
        <title>Rhizobium rhizosphaerae sp. nov., a novel species isolated from rice rhizosphere.</title>
        <authorList>
            <person name="Zhao J.J."/>
            <person name="Zhang J."/>
            <person name="Zhang R.J."/>
            <person name="Zhang C.W."/>
            <person name="Yin H.Q."/>
            <person name="Zhang X.X."/>
        </authorList>
    </citation>
    <scope>NUCLEOTIDE SEQUENCE [LARGE SCALE GENOMIC DNA]</scope>
    <source>
        <strain evidence="8 9">ACAM 611</strain>
    </source>
</reference>
<dbReference type="InterPro" id="IPR036778">
    <property type="entry name" value="OHCU_decarboxylase_sf"/>
</dbReference>
<dbReference type="Proteomes" id="UP000053586">
    <property type="component" value="Unassembled WGS sequence"/>
</dbReference>
<dbReference type="GO" id="GO:0016491">
    <property type="term" value="F:oxidoreductase activity"/>
    <property type="evidence" value="ECO:0007669"/>
    <property type="project" value="UniProtKB-KW"/>
</dbReference>
<evidence type="ECO:0000256" key="5">
    <source>
        <dbReference type="ARBA" id="ARBA00022793"/>
    </source>
</evidence>
<evidence type="ECO:0000256" key="3">
    <source>
        <dbReference type="ARBA" id="ARBA00012257"/>
    </source>
</evidence>
<dbReference type="PANTHER" id="PTHR43466:SF1">
    <property type="entry name" value="2-OXO-4-HYDROXY-4-CARBOXY-5-UREIDOIMIDAZOLINE DECARBOXYLASE-RELATED"/>
    <property type="match status" value="1"/>
</dbReference>
<evidence type="ECO:0000256" key="4">
    <source>
        <dbReference type="ARBA" id="ARBA00022631"/>
    </source>
</evidence>
<dbReference type="OrthoDB" id="9800909at2"/>
<comment type="pathway">
    <text evidence="2">Purine metabolism; urate degradation; (S)-allantoin from urate: step 3/3.</text>
</comment>
<keyword evidence="4" id="KW-0659">Purine metabolism</keyword>
<dbReference type="AlphaFoldDB" id="H5T884"/>
<dbReference type="EMBL" id="BAET01000006">
    <property type="protein sequence ID" value="GAB54525.1"/>
    <property type="molecule type" value="Genomic_DNA"/>
</dbReference>
<evidence type="ECO:0000313" key="9">
    <source>
        <dbReference type="Proteomes" id="UP000053586"/>
    </source>
</evidence>
<dbReference type="GO" id="GO:0006144">
    <property type="term" value="P:purine nucleobase metabolic process"/>
    <property type="evidence" value="ECO:0007669"/>
    <property type="project" value="UniProtKB-KW"/>
</dbReference>
<reference evidence="8 9" key="1">
    <citation type="journal article" date="2012" name="J. Bacteriol.">
        <title>Genome sequence of proteorhodopsin-containing sea ice bacterium Glaciecola punicea ACAM 611T.</title>
        <authorList>
            <person name="Qin Q.-L."/>
            <person name="Xie B.-B."/>
            <person name="Shu Y.-L."/>
            <person name="Rong J.-C."/>
            <person name="Zhao D.-L."/>
            <person name="Zhang X.-Y."/>
            <person name="Chen X.-L."/>
            <person name="Zhou B.-C."/>
            <person name="Zhanga Y.-Z."/>
        </authorList>
    </citation>
    <scope>NUCLEOTIDE SEQUENCE [LARGE SCALE GENOMIC DNA]</scope>
    <source>
        <strain evidence="8 9">ACAM 611</strain>
    </source>
</reference>
<feature type="domain" description="Oxo-4-hydroxy-4-carboxy-5-ureidoimidazoline decarboxylase" evidence="7">
    <location>
        <begin position="11"/>
        <end position="167"/>
    </location>
</feature>
<name>H5T884_9ALTE</name>
<keyword evidence="5" id="KW-0210">Decarboxylase</keyword>
<evidence type="ECO:0000256" key="2">
    <source>
        <dbReference type="ARBA" id="ARBA00004754"/>
    </source>
</evidence>
<dbReference type="PANTHER" id="PTHR43466">
    <property type="entry name" value="2-OXO-4-HYDROXY-4-CARBOXY-5-UREIDOIMIDAZOLINE DECARBOXYLASE-RELATED"/>
    <property type="match status" value="1"/>
</dbReference>
<keyword evidence="6" id="KW-0456">Lyase</keyword>
<accession>H5T884</accession>
<dbReference type="GO" id="GO:0019628">
    <property type="term" value="P:urate catabolic process"/>
    <property type="evidence" value="ECO:0007669"/>
    <property type="project" value="UniProtKB-UniPathway"/>
</dbReference>
<evidence type="ECO:0000259" key="7">
    <source>
        <dbReference type="Pfam" id="PF09349"/>
    </source>
</evidence>
<dbReference type="Pfam" id="PF09349">
    <property type="entry name" value="OHCU_decarbox"/>
    <property type="match status" value="1"/>
</dbReference>
<dbReference type="EC" id="4.1.1.97" evidence="3"/>
<evidence type="ECO:0000256" key="1">
    <source>
        <dbReference type="ARBA" id="ARBA00001163"/>
    </source>
</evidence>